<dbReference type="SUPFAM" id="SSF53335">
    <property type="entry name" value="S-adenosyl-L-methionine-dependent methyltransferases"/>
    <property type="match status" value="1"/>
</dbReference>
<protein>
    <submittedName>
        <fullName evidence="1">Methyltransferase-like protein</fullName>
    </submittedName>
</protein>
<reference evidence="2" key="1">
    <citation type="submission" date="2012-11" db="EMBL/GenBank/DDBJ databases">
        <authorList>
            <person name="Lucero-Rivera Y.E."/>
            <person name="Tovar-Ramirez D."/>
        </authorList>
    </citation>
    <scope>NUCLEOTIDE SEQUENCE [LARGE SCALE GENOMIC DNA]</scope>
    <source>
        <strain evidence="2">Araruama</strain>
    </source>
</reference>
<dbReference type="Proteomes" id="UP000189670">
    <property type="component" value="Unassembled WGS sequence"/>
</dbReference>
<dbReference type="AlphaFoldDB" id="A0A1V1PD12"/>
<accession>A0A1V1PD12</accession>
<dbReference type="Pfam" id="PF13489">
    <property type="entry name" value="Methyltransf_23"/>
    <property type="match status" value="1"/>
</dbReference>
<keyword evidence="1" id="KW-0808">Transferase</keyword>
<sequence>KVNGKLRDLPGTKILKCNDCGLVFLENFDHITRSFYQESNMHSDPMGKREFIEHEMDDNRRFEYCKPLIYNKKLLDCGCGDSTFLLKSKAVAKIAHGLEPDLTKQEKYQQLGLKIFTEIGNITDRYDVITLFHVMEHLPDPICFLNKLKQYLSENGKMIIEVPNANEALLTMYKNPGFSNFYWSCHLFLFTPYTLEMILQKAGFHIHYIQQVQRYPLSNHLYWLAHNNPGGHIQWHFIDTPELNAEYERTLSRLGICDTLIALISI</sequence>
<evidence type="ECO:0000313" key="2">
    <source>
        <dbReference type="Proteomes" id="UP000189670"/>
    </source>
</evidence>
<dbReference type="GO" id="GO:0032259">
    <property type="term" value="P:methylation"/>
    <property type="evidence" value="ECO:0007669"/>
    <property type="project" value="UniProtKB-KW"/>
</dbReference>
<dbReference type="InterPro" id="IPR029063">
    <property type="entry name" value="SAM-dependent_MTases_sf"/>
</dbReference>
<evidence type="ECO:0000313" key="1">
    <source>
        <dbReference type="EMBL" id="ETR72653.1"/>
    </source>
</evidence>
<organism evidence="1 2">
    <name type="scientific">Candidatus Magnetoglobus multicellularis str. Araruama</name>
    <dbReference type="NCBI Taxonomy" id="890399"/>
    <lineage>
        <taxon>Bacteria</taxon>
        <taxon>Pseudomonadati</taxon>
        <taxon>Thermodesulfobacteriota</taxon>
        <taxon>Desulfobacteria</taxon>
        <taxon>Desulfobacterales</taxon>
        <taxon>Desulfobacteraceae</taxon>
        <taxon>Candidatus Magnetoglobus</taxon>
    </lineage>
</organism>
<dbReference type="PANTHER" id="PTHR43861">
    <property type="entry name" value="TRANS-ACONITATE 2-METHYLTRANSFERASE-RELATED"/>
    <property type="match status" value="1"/>
</dbReference>
<feature type="non-terminal residue" evidence="1">
    <location>
        <position position="1"/>
    </location>
</feature>
<keyword evidence="1" id="KW-0489">Methyltransferase</keyword>
<dbReference type="CDD" id="cd02440">
    <property type="entry name" value="AdoMet_MTases"/>
    <property type="match status" value="1"/>
</dbReference>
<dbReference type="EMBL" id="ATBP01000126">
    <property type="protein sequence ID" value="ETR72653.1"/>
    <property type="molecule type" value="Genomic_DNA"/>
</dbReference>
<gene>
    <name evidence="1" type="ORF">OMM_07399</name>
</gene>
<dbReference type="GO" id="GO:0008168">
    <property type="term" value="F:methyltransferase activity"/>
    <property type="evidence" value="ECO:0007669"/>
    <property type="project" value="UniProtKB-KW"/>
</dbReference>
<dbReference type="Gene3D" id="3.40.50.150">
    <property type="entry name" value="Vaccinia Virus protein VP39"/>
    <property type="match status" value="1"/>
</dbReference>
<name>A0A1V1PD12_9BACT</name>
<comment type="caution">
    <text evidence="1">The sequence shown here is derived from an EMBL/GenBank/DDBJ whole genome shotgun (WGS) entry which is preliminary data.</text>
</comment>
<proteinExistence type="predicted"/>